<dbReference type="PANTHER" id="PTHR33164:SF95">
    <property type="entry name" value="TRANSCRIPTIONAL REGULATOR"/>
    <property type="match status" value="1"/>
</dbReference>
<dbReference type="Gene3D" id="1.10.10.10">
    <property type="entry name" value="Winged helix-like DNA-binding domain superfamily/Winged helix DNA-binding domain"/>
    <property type="match status" value="1"/>
</dbReference>
<accession>A0ABP7DX93</accession>
<dbReference type="InterPro" id="IPR000835">
    <property type="entry name" value="HTH_MarR-typ"/>
</dbReference>
<organism evidence="5 6">
    <name type="scientific">Sphingomonas cynarae</name>
    <dbReference type="NCBI Taxonomy" id="930197"/>
    <lineage>
        <taxon>Bacteria</taxon>
        <taxon>Pseudomonadati</taxon>
        <taxon>Pseudomonadota</taxon>
        <taxon>Alphaproteobacteria</taxon>
        <taxon>Sphingomonadales</taxon>
        <taxon>Sphingomonadaceae</taxon>
        <taxon>Sphingomonas</taxon>
    </lineage>
</organism>
<dbReference type="SUPFAM" id="SSF46785">
    <property type="entry name" value="Winged helix' DNA-binding domain"/>
    <property type="match status" value="1"/>
</dbReference>
<dbReference type="Pfam" id="PF12802">
    <property type="entry name" value="MarR_2"/>
    <property type="match status" value="1"/>
</dbReference>
<dbReference type="RefSeq" id="WP_344693300.1">
    <property type="nucleotide sequence ID" value="NZ_BAABBF010000004.1"/>
</dbReference>
<feature type="domain" description="HTH marR-type" evidence="4">
    <location>
        <begin position="15"/>
        <end position="146"/>
    </location>
</feature>
<dbReference type="PRINTS" id="PR00598">
    <property type="entry name" value="HTHMARR"/>
</dbReference>
<dbReference type="InterPro" id="IPR036388">
    <property type="entry name" value="WH-like_DNA-bd_sf"/>
</dbReference>
<comment type="caution">
    <text evidence="5">The sequence shown here is derived from an EMBL/GenBank/DDBJ whole genome shotgun (WGS) entry which is preliminary data.</text>
</comment>
<protein>
    <recommendedName>
        <fullName evidence="4">HTH marR-type domain-containing protein</fullName>
    </recommendedName>
</protein>
<evidence type="ECO:0000256" key="3">
    <source>
        <dbReference type="ARBA" id="ARBA00023163"/>
    </source>
</evidence>
<dbReference type="PROSITE" id="PS50995">
    <property type="entry name" value="HTH_MARR_2"/>
    <property type="match status" value="1"/>
</dbReference>
<evidence type="ECO:0000256" key="2">
    <source>
        <dbReference type="ARBA" id="ARBA00023125"/>
    </source>
</evidence>
<evidence type="ECO:0000313" key="5">
    <source>
        <dbReference type="EMBL" id="GAA3711454.1"/>
    </source>
</evidence>
<evidence type="ECO:0000256" key="1">
    <source>
        <dbReference type="ARBA" id="ARBA00023015"/>
    </source>
</evidence>
<dbReference type="InterPro" id="IPR023187">
    <property type="entry name" value="Tscrpt_reg_MarR-type_CS"/>
</dbReference>
<keyword evidence="1" id="KW-0805">Transcription regulation</keyword>
<dbReference type="PROSITE" id="PS01117">
    <property type="entry name" value="HTH_MARR_1"/>
    <property type="match status" value="1"/>
</dbReference>
<gene>
    <name evidence="5" type="ORF">GCM10022268_20580</name>
</gene>
<dbReference type="InterPro" id="IPR036390">
    <property type="entry name" value="WH_DNA-bd_sf"/>
</dbReference>
<dbReference type="Proteomes" id="UP001500523">
    <property type="component" value="Unassembled WGS sequence"/>
</dbReference>
<dbReference type="InterPro" id="IPR039422">
    <property type="entry name" value="MarR/SlyA-like"/>
</dbReference>
<keyword evidence="3" id="KW-0804">Transcription</keyword>
<evidence type="ECO:0000313" key="6">
    <source>
        <dbReference type="Proteomes" id="UP001500523"/>
    </source>
</evidence>
<dbReference type="PANTHER" id="PTHR33164">
    <property type="entry name" value="TRANSCRIPTIONAL REGULATOR, MARR FAMILY"/>
    <property type="match status" value="1"/>
</dbReference>
<dbReference type="EMBL" id="BAABBF010000004">
    <property type="protein sequence ID" value="GAA3711454.1"/>
    <property type="molecule type" value="Genomic_DNA"/>
</dbReference>
<name>A0ABP7DX93_9SPHN</name>
<keyword evidence="6" id="KW-1185">Reference proteome</keyword>
<keyword evidence="2" id="KW-0238">DNA-binding</keyword>
<dbReference type="SMART" id="SM00347">
    <property type="entry name" value="HTH_MARR"/>
    <property type="match status" value="1"/>
</dbReference>
<evidence type="ECO:0000259" key="4">
    <source>
        <dbReference type="PROSITE" id="PS50995"/>
    </source>
</evidence>
<proteinExistence type="predicted"/>
<sequence>MTTKKRGQIDTSFLDAFVGYHVRRVGNGFDRSFTEAMAGTEIRQALFGVLSLIAANPGINQGGIADALEIKRANMVGLIAELEERDLIARAVVPSNRRAFALTLTAAGSAMVADCLARIGRHEDRLLANLSSAERIILIGLLRRLA</sequence>
<reference evidence="6" key="1">
    <citation type="journal article" date="2019" name="Int. J. Syst. Evol. Microbiol.">
        <title>The Global Catalogue of Microorganisms (GCM) 10K type strain sequencing project: providing services to taxonomists for standard genome sequencing and annotation.</title>
        <authorList>
            <consortium name="The Broad Institute Genomics Platform"/>
            <consortium name="The Broad Institute Genome Sequencing Center for Infectious Disease"/>
            <person name="Wu L."/>
            <person name="Ma J."/>
        </authorList>
    </citation>
    <scope>NUCLEOTIDE SEQUENCE [LARGE SCALE GENOMIC DNA]</scope>
    <source>
        <strain evidence="6">JCM 17498</strain>
    </source>
</reference>